<accession>A0A137PBP8</accession>
<evidence type="ECO:0000313" key="2">
    <source>
        <dbReference type="Proteomes" id="UP000070444"/>
    </source>
</evidence>
<proteinExistence type="predicted"/>
<dbReference type="EMBL" id="KQ964455">
    <property type="protein sequence ID" value="KXN72351.1"/>
    <property type="molecule type" value="Genomic_DNA"/>
</dbReference>
<evidence type="ECO:0008006" key="3">
    <source>
        <dbReference type="Google" id="ProtNLM"/>
    </source>
</evidence>
<reference evidence="1 2" key="1">
    <citation type="journal article" date="2015" name="Genome Biol. Evol.">
        <title>Phylogenomic analyses indicate that early fungi evolved digesting cell walls of algal ancestors of land plants.</title>
        <authorList>
            <person name="Chang Y."/>
            <person name="Wang S."/>
            <person name="Sekimoto S."/>
            <person name="Aerts A.L."/>
            <person name="Choi C."/>
            <person name="Clum A."/>
            <person name="LaButti K.M."/>
            <person name="Lindquist E.A."/>
            <person name="Yee Ngan C."/>
            <person name="Ohm R.A."/>
            <person name="Salamov A.A."/>
            <person name="Grigoriev I.V."/>
            <person name="Spatafora J.W."/>
            <person name="Berbee M.L."/>
        </authorList>
    </citation>
    <scope>NUCLEOTIDE SEQUENCE [LARGE SCALE GENOMIC DNA]</scope>
    <source>
        <strain evidence="1 2">NRRL 28638</strain>
    </source>
</reference>
<gene>
    <name evidence="1" type="ORF">CONCODRAFT_77856</name>
</gene>
<protein>
    <recommendedName>
        <fullName evidence="3">F-box domain-containing protein</fullName>
    </recommendedName>
</protein>
<organism evidence="1 2">
    <name type="scientific">Conidiobolus coronatus (strain ATCC 28846 / CBS 209.66 / NRRL 28638)</name>
    <name type="common">Delacroixia coronata</name>
    <dbReference type="NCBI Taxonomy" id="796925"/>
    <lineage>
        <taxon>Eukaryota</taxon>
        <taxon>Fungi</taxon>
        <taxon>Fungi incertae sedis</taxon>
        <taxon>Zoopagomycota</taxon>
        <taxon>Entomophthoromycotina</taxon>
        <taxon>Entomophthoromycetes</taxon>
        <taxon>Entomophthorales</taxon>
        <taxon>Ancylistaceae</taxon>
        <taxon>Conidiobolus</taxon>
    </lineage>
</organism>
<name>A0A137PBP8_CONC2</name>
<sequence length="121" mass="14239">MITSMFNLQHLKLIYVHRNLREIETLIKDLKTLKLLVLISKSSEHRFQLNLESGSLIKLNFVNFYLNCIRLRKLQGLIKLRYLKITNYVGEGVNGEELREEFGEFGWAVKITRRNVVCSKV</sequence>
<keyword evidence="2" id="KW-1185">Reference proteome</keyword>
<dbReference type="Proteomes" id="UP000070444">
    <property type="component" value="Unassembled WGS sequence"/>
</dbReference>
<evidence type="ECO:0000313" key="1">
    <source>
        <dbReference type="EMBL" id="KXN72351.1"/>
    </source>
</evidence>
<dbReference type="AlphaFoldDB" id="A0A137PBP8"/>